<dbReference type="eggNOG" id="COG2226">
    <property type="taxonomic scope" value="Bacteria"/>
</dbReference>
<keyword evidence="5" id="KW-1185">Reference proteome</keyword>
<dbReference type="PANTHER" id="PTHR43861:SF1">
    <property type="entry name" value="TRANS-ACONITATE 2-METHYLTRANSFERASE"/>
    <property type="match status" value="1"/>
</dbReference>
<dbReference type="Pfam" id="PF13649">
    <property type="entry name" value="Methyltransf_25"/>
    <property type="match status" value="1"/>
</dbReference>
<organism evidence="4 5">
    <name type="scientific">Sanguibacter keddieii (strain ATCC 51767 / DSM 10542 / NCFB 3025 / ST-74)</name>
    <dbReference type="NCBI Taxonomy" id="446469"/>
    <lineage>
        <taxon>Bacteria</taxon>
        <taxon>Bacillati</taxon>
        <taxon>Actinomycetota</taxon>
        <taxon>Actinomycetes</taxon>
        <taxon>Micrococcales</taxon>
        <taxon>Sanguibacteraceae</taxon>
        <taxon>Sanguibacter</taxon>
    </lineage>
</organism>
<dbReference type="Gene3D" id="3.40.50.150">
    <property type="entry name" value="Vaccinia Virus protein VP39"/>
    <property type="match status" value="1"/>
</dbReference>
<dbReference type="EMBL" id="CP001819">
    <property type="protein sequence ID" value="ACZ20049.1"/>
    <property type="molecule type" value="Genomic_DNA"/>
</dbReference>
<evidence type="ECO:0000259" key="3">
    <source>
        <dbReference type="Pfam" id="PF13649"/>
    </source>
</evidence>
<gene>
    <name evidence="4" type="ordered locus">Sked_00760</name>
</gene>
<dbReference type="InterPro" id="IPR041698">
    <property type="entry name" value="Methyltransf_25"/>
</dbReference>
<sequence>MTGTSAAYSARAAEYADLLGSMTAVHLADRQLVDSWAGGLSGRVLDAGCGPGHWTAHLQRLGLDAYGIDLAPALVEHARSTYPGVRFELQSIDQIDEPDGSLGGVLSWFSTIHHEPSTISVPIAELARTLRPGGQLVLGYFDGDVCEPFDHAVVRAYRWPADELHRVLEAAGLEVVETRRRSARGERPVGAIVCERRPLP</sequence>
<feature type="domain" description="Methyltransferase" evidence="3">
    <location>
        <begin position="44"/>
        <end position="134"/>
    </location>
</feature>
<name>D1BI75_SANKS</name>
<protein>
    <submittedName>
        <fullName evidence="4">Methyltransferase family protein</fullName>
    </submittedName>
</protein>
<dbReference type="InterPro" id="IPR029063">
    <property type="entry name" value="SAM-dependent_MTases_sf"/>
</dbReference>
<dbReference type="STRING" id="446469.Sked_00760"/>
<keyword evidence="1 4" id="KW-0489">Methyltransferase</keyword>
<dbReference type="GO" id="GO:0008168">
    <property type="term" value="F:methyltransferase activity"/>
    <property type="evidence" value="ECO:0007669"/>
    <property type="project" value="UniProtKB-KW"/>
</dbReference>
<evidence type="ECO:0000256" key="2">
    <source>
        <dbReference type="ARBA" id="ARBA00022679"/>
    </source>
</evidence>
<dbReference type="RefSeq" id="WP_012865118.1">
    <property type="nucleotide sequence ID" value="NC_013521.1"/>
</dbReference>
<dbReference type="CDD" id="cd02440">
    <property type="entry name" value="AdoMet_MTases"/>
    <property type="match status" value="1"/>
</dbReference>
<dbReference type="AlphaFoldDB" id="D1BI75"/>
<keyword evidence="2" id="KW-0808">Transferase</keyword>
<evidence type="ECO:0000256" key="1">
    <source>
        <dbReference type="ARBA" id="ARBA00022603"/>
    </source>
</evidence>
<evidence type="ECO:0000313" key="4">
    <source>
        <dbReference type="EMBL" id="ACZ20049.1"/>
    </source>
</evidence>
<dbReference type="Proteomes" id="UP000000322">
    <property type="component" value="Chromosome"/>
</dbReference>
<accession>D1BI75</accession>
<dbReference type="PANTHER" id="PTHR43861">
    <property type="entry name" value="TRANS-ACONITATE 2-METHYLTRANSFERASE-RELATED"/>
    <property type="match status" value="1"/>
</dbReference>
<dbReference type="SUPFAM" id="SSF53335">
    <property type="entry name" value="S-adenosyl-L-methionine-dependent methyltransferases"/>
    <property type="match status" value="1"/>
</dbReference>
<reference evidence="4 5" key="1">
    <citation type="journal article" date="2009" name="Stand. Genomic Sci.">
        <title>Complete genome sequence of Sanguibacter keddieii type strain (ST-74).</title>
        <authorList>
            <person name="Ivanova N."/>
            <person name="Sikorski J."/>
            <person name="Sims D."/>
            <person name="Brettin T."/>
            <person name="Detter J.C."/>
            <person name="Han C."/>
            <person name="Lapidus A."/>
            <person name="Copeland A."/>
            <person name="Glavina Del Rio T."/>
            <person name="Nolan M."/>
            <person name="Chen F."/>
            <person name="Lucas S."/>
            <person name="Tice H."/>
            <person name="Cheng J.F."/>
            <person name="Bruce D."/>
            <person name="Goodwin L."/>
            <person name="Pitluck S."/>
            <person name="Pati A."/>
            <person name="Mavromatis K."/>
            <person name="Chen A."/>
            <person name="Palaniappan K."/>
            <person name="D'haeseleer P."/>
            <person name="Chain P."/>
            <person name="Bristow J."/>
            <person name="Eisen J.A."/>
            <person name="Markowitz V."/>
            <person name="Hugenholtz P."/>
            <person name="Goker M."/>
            <person name="Pukall R."/>
            <person name="Klenk H.P."/>
            <person name="Kyrpides N.C."/>
        </authorList>
    </citation>
    <scope>NUCLEOTIDE SEQUENCE [LARGE SCALE GENOMIC DNA]</scope>
    <source>
        <strain evidence="5">ATCC 51767 / DSM 10542 / NCFB 3025 / ST-74</strain>
    </source>
</reference>
<evidence type="ECO:0000313" key="5">
    <source>
        <dbReference type="Proteomes" id="UP000000322"/>
    </source>
</evidence>
<proteinExistence type="predicted"/>
<dbReference type="HOGENOM" id="CLU_060397_1_0_11"/>
<dbReference type="GO" id="GO:0032259">
    <property type="term" value="P:methylation"/>
    <property type="evidence" value="ECO:0007669"/>
    <property type="project" value="UniProtKB-KW"/>
</dbReference>
<dbReference type="KEGG" id="ske:Sked_00760"/>
<dbReference type="OrthoDB" id="9805171at2"/>